<feature type="compositionally biased region" description="Low complexity" evidence="1">
    <location>
        <begin position="109"/>
        <end position="129"/>
    </location>
</feature>
<dbReference type="Bgee" id="ENSMODG00000049265">
    <property type="expression patterns" value="Expressed in forelimb bud and 17 other cell types or tissues"/>
</dbReference>
<reference evidence="2" key="1">
    <citation type="journal article" date="2007" name="Nature">
        <title>Genome of the marsupial Monodelphis domestica reveals innovation in non-coding sequences.</title>
        <authorList>
            <person name="Mikkelsen T.S."/>
            <person name="Wakefield M.J."/>
            <person name="Aken B."/>
            <person name="Amemiya C.T."/>
            <person name="Chang J.L."/>
            <person name="Duke S."/>
            <person name="Garber M."/>
            <person name="Gentles A.J."/>
            <person name="Goodstadt L."/>
            <person name="Heger A."/>
            <person name="Jurka J."/>
            <person name="Kamal M."/>
            <person name="Mauceli E."/>
            <person name="Searle S.M."/>
            <person name="Sharpe T."/>
            <person name="Baker M.L."/>
            <person name="Batzer M.A."/>
            <person name="Benos P.V."/>
            <person name="Belov K."/>
            <person name="Clamp M."/>
            <person name="Cook A."/>
            <person name="Cuff J."/>
            <person name="Das R."/>
            <person name="Davidow L."/>
            <person name="Deakin J.E."/>
            <person name="Fazzari M.J."/>
            <person name="Glass J.L."/>
            <person name="Grabherr M."/>
            <person name="Greally J.M."/>
            <person name="Gu W."/>
            <person name="Hore T.A."/>
            <person name="Huttley G.A."/>
            <person name="Kleber M."/>
            <person name="Jirtle R.L."/>
            <person name="Koina E."/>
            <person name="Lee J.T."/>
            <person name="Mahony S."/>
            <person name="Marra M.A."/>
            <person name="Miller R.D."/>
            <person name="Nicholls R.D."/>
            <person name="Oda M."/>
            <person name="Papenfuss A.T."/>
            <person name="Parra Z.E."/>
            <person name="Pollock D.D."/>
            <person name="Ray D.A."/>
            <person name="Schein J.E."/>
            <person name="Speed T.P."/>
            <person name="Thompson K."/>
            <person name="VandeBerg J.L."/>
            <person name="Wade C.M."/>
            <person name="Walker J.A."/>
            <person name="Waters P.D."/>
            <person name="Webber C."/>
            <person name="Weidman J.R."/>
            <person name="Xie X."/>
            <person name="Zody M.C."/>
            <person name="Baldwin J."/>
            <person name="Abdouelleil A."/>
            <person name="Abdulkadir J."/>
            <person name="Abebe A."/>
            <person name="Abera B."/>
            <person name="Abreu J."/>
            <person name="Acer S.C."/>
            <person name="Aftuck L."/>
            <person name="Alexander A."/>
            <person name="An P."/>
            <person name="Anderson E."/>
            <person name="Anderson S."/>
            <person name="Arachi H."/>
            <person name="Azer M."/>
            <person name="Bachantsang P."/>
            <person name="Barry A."/>
            <person name="Bayul T."/>
            <person name="Berlin A."/>
            <person name="Bessette D."/>
            <person name="Bloom T."/>
            <person name="Bloom T."/>
            <person name="Boguslavskiy L."/>
            <person name="Bonnet C."/>
            <person name="Boukhgalter B."/>
            <person name="Bourzgui I."/>
            <person name="Brown A."/>
            <person name="Cahill P."/>
            <person name="Channer S."/>
            <person name="Cheshatsang Y."/>
            <person name="Chuda L."/>
            <person name="Citroen M."/>
            <person name="Collymore A."/>
            <person name="Cooke P."/>
            <person name="Costello M."/>
            <person name="D'Aco K."/>
            <person name="Daza R."/>
            <person name="De Haan G."/>
            <person name="DeGray S."/>
            <person name="DeMaso C."/>
            <person name="Dhargay N."/>
            <person name="Dooley K."/>
            <person name="Dooley E."/>
            <person name="Doricent M."/>
            <person name="Dorje P."/>
            <person name="Dorjee K."/>
            <person name="Dupes A."/>
            <person name="Elong R."/>
            <person name="Falk J."/>
            <person name="Farina A."/>
            <person name="Faro S."/>
            <person name="Ferguson D."/>
            <person name="Fisher S."/>
            <person name="Foley C.D."/>
            <person name="Franke A."/>
            <person name="Friedrich D."/>
            <person name="Gadbois L."/>
            <person name="Gearin G."/>
            <person name="Gearin C.R."/>
            <person name="Giannoukos G."/>
            <person name="Goode T."/>
            <person name="Graham J."/>
            <person name="Grandbois E."/>
            <person name="Grewal S."/>
            <person name="Gyaltsen K."/>
            <person name="Hafez N."/>
            <person name="Hagos B."/>
            <person name="Hall J."/>
            <person name="Henson C."/>
            <person name="Hollinger A."/>
            <person name="Honan T."/>
            <person name="Huard M.D."/>
            <person name="Hughes L."/>
            <person name="Hurhula B."/>
            <person name="Husby M.E."/>
            <person name="Kamat A."/>
            <person name="Kanga B."/>
            <person name="Kashin S."/>
            <person name="Khazanovich D."/>
            <person name="Kisner P."/>
            <person name="Lance K."/>
            <person name="Lara M."/>
            <person name="Lee W."/>
            <person name="Lennon N."/>
            <person name="Letendre F."/>
            <person name="LeVine R."/>
            <person name="Lipovsky A."/>
            <person name="Liu X."/>
            <person name="Liu J."/>
            <person name="Liu S."/>
            <person name="Lokyitsang T."/>
            <person name="Lokyitsang Y."/>
            <person name="Lubonja R."/>
            <person name="Lui A."/>
            <person name="MacDonald P."/>
            <person name="Magnisalis V."/>
            <person name="Maru K."/>
            <person name="Matthews C."/>
            <person name="McCusker W."/>
            <person name="McDonough S."/>
            <person name="Mehta T."/>
            <person name="Meldrim J."/>
            <person name="Meneus L."/>
            <person name="Mihai O."/>
            <person name="Mihalev A."/>
            <person name="Mihova T."/>
            <person name="Mittelman R."/>
            <person name="Mlenga V."/>
            <person name="Montmayeur A."/>
            <person name="Mulrain L."/>
            <person name="Navidi A."/>
            <person name="Naylor J."/>
            <person name="Negash T."/>
            <person name="Nguyen T."/>
            <person name="Nguyen N."/>
            <person name="Nicol R."/>
            <person name="Norbu C."/>
            <person name="Norbu N."/>
            <person name="Novod N."/>
            <person name="O'Neill B."/>
            <person name="Osman S."/>
            <person name="Markiewicz E."/>
            <person name="Oyono O.L."/>
            <person name="Patti C."/>
            <person name="Phunkhang P."/>
            <person name="Pierre F."/>
            <person name="Priest M."/>
            <person name="Raghuraman S."/>
            <person name="Rege F."/>
            <person name="Reyes R."/>
            <person name="Rise C."/>
            <person name="Rogov P."/>
            <person name="Ross K."/>
            <person name="Ryan E."/>
            <person name="Settipalli S."/>
            <person name="Shea T."/>
            <person name="Sherpa N."/>
            <person name="Shi L."/>
            <person name="Shih D."/>
            <person name="Sparrow T."/>
            <person name="Spaulding J."/>
            <person name="Stalker J."/>
            <person name="Stange-Thomann N."/>
            <person name="Stavropoulos S."/>
            <person name="Stone C."/>
            <person name="Strader C."/>
            <person name="Tesfaye S."/>
            <person name="Thomson T."/>
            <person name="Thoulutsang Y."/>
            <person name="Thoulutsang D."/>
            <person name="Topham K."/>
            <person name="Topping I."/>
            <person name="Tsamla T."/>
            <person name="Vassiliev H."/>
            <person name="Vo A."/>
            <person name="Wangchuk T."/>
            <person name="Wangdi T."/>
            <person name="Weiand M."/>
            <person name="Wilkinson J."/>
            <person name="Wilson A."/>
            <person name="Yadav S."/>
            <person name="Young G."/>
            <person name="Yu Q."/>
            <person name="Zembek L."/>
            <person name="Zhong D."/>
            <person name="Zimmer A."/>
            <person name="Zwirko Z."/>
            <person name="Jaffe D.B."/>
            <person name="Alvarez P."/>
            <person name="Brockman W."/>
            <person name="Butler J."/>
            <person name="Chin C."/>
            <person name="Gnerre S."/>
            <person name="MacCallum I."/>
            <person name="Graves J.A."/>
            <person name="Ponting C.P."/>
            <person name="Breen M."/>
            <person name="Samollow P.B."/>
            <person name="Lander E.S."/>
            <person name="Lindblad-Toh K."/>
        </authorList>
    </citation>
    <scope>NUCLEOTIDE SEQUENCE [LARGE SCALE GENOMIC DNA]</scope>
</reference>
<organism evidence="2 3">
    <name type="scientific">Monodelphis domestica</name>
    <name type="common">Gray short-tailed opossum</name>
    <dbReference type="NCBI Taxonomy" id="13616"/>
    <lineage>
        <taxon>Eukaryota</taxon>
        <taxon>Metazoa</taxon>
        <taxon>Chordata</taxon>
        <taxon>Craniata</taxon>
        <taxon>Vertebrata</taxon>
        <taxon>Euteleostomi</taxon>
        <taxon>Mammalia</taxon>
        <taxon>Metatheria</taxon>
        <taxon>Didelphimorphia</taxon>
        <taxon>Didelphidae</taxon>
        <taxon>Monodelphis</taxon>
    </lineage>
</organism>
<evidence type="ECO:0000313" key="2">
    <source>
        <dbReference type="Ensembl" id="ENSMODP00000044272.1"/>
    </source>
</evidence>
<name>A0A5F8G9X9_MONDO</name>
<dbReference type="InParanoid" id="A0A5F8G9X9"/>
<dbReference type="AlphaFoldDB" id="A0A5F8G9X9"/>
<reference evidence="2" key="2">
    <citation type="submission" date="2025-08" db="UniProtKB">
        <authorList>
            <consortium name="Ensembl"/>
        </authorList>
    </citation>
    <scope>IDENTIFICATION</scope>
</reference>
<feature type="region of interest" description="Disordered" evidence="1">
    <location>
        <begin position="49"/>
        <end position="145"/>
    </location>
</feature>
<proteinExistence type="predicted"/>
<accession>A0A5F8G9X9</accession>
<sequence length="145" mass="15850">MDNINIRRNRRSGEVERLRMWTDTEFENMDMYSRVKRRRKSLRRNSYGIQNHHEVSTEGEEEGWCRSGGPRGGGAAAWAGPGLFRPSEARRAPWGRRLPPETSDGAFLGAGSPGTPLAAPALAGSAPPARVGWPDPPKSARKAGG</sequence>
<evidence type="ECO:0000256" key="1">
    <source>
        <dbReference type="SAM" id="MobiDB-lite"/>
    </source>
</evidence>
<keyword evidence="3" id="KW-1185">Reference proteome</keyword>
<dbReference type="Ensembl" id="ENSMODT00000083820.1">
    <property type="protein sequence ID" value="ENSMODP00000044272.1"/>
    <property type="gene ID" value="ENSMODG00000049265.1"/>
</dbReference>
<protein>
    <submittedName>
        <fullName evidence="2">Uncharacterized protein</fullName>
    </submittedName>
</protein>
<evidence type="ECO:0000313" key="3">
    <source>
        <dbReference type="Proteomes" id="UP000002280"/>
    </source>
</evidence>
<dbReference type="STRING" id="13616.ENSMODP00000044272"/>
<dbReference type="Proteomes" id="UP000002280">
    <property type="component" value="Unplaced"/>
</dbReference>
<reference evidence="2" key="3">
    <citation type="submission" date="2025-09" db="UniProtKB">
        <authorList>
            <consortium name="Ensembl"/>
        </authorList>
    </citation>
    <scope>IDENTIFICATION</scope>
</reference>